<name>A0A7S2KP35_9DINO</name>
<gene>
    <name evidence="1" type="ORF">BRAN1462_LOCUS31222</name>
</gene>
<evidence type="ECO:0008006" key="2">
    <source>
        <dbReference type="Google" id="ProtNLM"/>
    </source>
</evidence>
<accession>A0A7S2KP35</accession>
<dbReference type="AlphaFoldDB" id="A0A7S2KP35"/>
<dbReference type="Gene3D" id="3.50.4.10">
    <property type="entry name" value="Hepatocyte Growth Factor"/>
    <property type="match status" value="1"/>
</dbReference>
<proteinExistence type="predicted"/>
<reference evidence="1" key="1">
    <citation type="submission" date="2021-01" db="EMBL/GenBank/DDBJ databases">
        <authorList>
            <person name="Corre E."/>
            <person name="Pelletier E."/>
            <person name="Niang G."/>
            <person name="Scheremetjew M."/>
            <person name="Finn R."/>
            <person name="Kale V."/>
            <person name="Holt S."/>
            <person name="Cochrane G."/>
            <person name="Meng A."/>
            <person name="Brown T."/>
            <person name="Cohen L."/>
        </authorList>
    </citation>
    <scope>NUCLEOTIDE SEQUENCE</scope>
    <source>
        <strain evidence="1">RCC3387</strain>
    </source>
</reference>
<organism evidence="1">
    <name type="scientific">Zooxanthella nutricula</name>
    <dbReference type="NCBI Taxonomy" id="1333877"/>
    <lineage>
        <taxon>Eukaryota</taxon>
        <taxon>Sar</taxon>
        <taxon>Alveolata</taxon>
        <taxon>Dinophyceae</taxon>
        <taxon>Peridiniales</taxon>
        <taxon>Peridiniales incertae sedis</taxon>
        <taxon>Zooxanthella</taxon>
    </lineage>
</organism>
<dbReference type="EMBL" id="HBGW01049056">
    <property type="protein sequence ID" value="CAD9580683.1"/>
    <property type="molecule type" value="Transcribed_RNA"/>
</dbReference>
<protein>
    <recommendedName>
        <fullName evidence="2">Apple domain-containing protein</fullName>
    </recommendedName>
</protein>
<evidence type="ECO:0000313" key="1">
    <source>
        <dbReference type="EMBL" id="CAD9580683.1"/>
    </source>
</evidence>
<sequence>MDFNCSPDKVACKTMTIEQLKSSGISWRHGAWEYGGRGGQPMWPGGAPGCRDACNKDPGCYHWVFDCKDWGCKLYSNGGYEEDGSKQFGRDYCFLGDIDRKVEL</sequence>